<dbReference type="STRING" id="1337093.MBELCI_1513"/>
<gene>
    <name evidence="1" type="ORF">MBELCI_1513</name>
</gene>
<protein>
    <submittedName>
        <fullName evidence="1">Uncharacterized protein</fullName>
    </submittedName>
</protein>
<dbReference type="RefSeq" id="WP_021693565.1">
    <property type="nucleotide sequence ID" value="NZ_BATB01000015.1"/>
</dbReference>
<sequence length="55" mass="6120">MPAIRRPSPIEARAARIEAALLKVERIAEAPGGEDYIPVINRLRDELDAAQRAIR</sequence>
<evidence type="ECO:0000313" key="1">
    <source>
        <dbReference type="EMBL" id="GAD55461.1"/>
    </source>
</evidence>
<name>U2YKH6_9RHOB</name>
<dbReference type="AlphaFoldDB" id="U2YKH6"/>
<comment type="caution">
    <text evidence="1">The sequence shown here is derived from an EMBL/GenBank/DDBJ whole genome shotgun (WGS) entry which is preliminary data.</text>
</comment>
<accession>U2YKH6</accession>
<proteinExistence type="predicted"/>
<dbReference type="EMBL" id="BATB01000015">
    <property type="protein sequence ID" value="GAD55461.1"/>
    <property type="molecule type" value="Genomic_DNA"/>
</dbReference>
<dbReference type="Proteomes" id="UP000016566">
    <property type="component" value="Unassembled WGS sequence"/>
</dbReference>
<keyword evidence="2" id="KW-1185">Reference proteome</keyword>
<organism evidence="1 2">
    <name type="scientific">Limimaricola cinnabarinus LL-001</name>
    <dbReference type="NCBI Taxonomy" id="1337093"/>
    <lineage>
        <taxon>Bacteria</taxon>
        <taxon>Pseudomonadati</taxon>
        <taxon>Pseudomonadota</taxon>
        <taxon>Alphaproteobacteria</taxon>
        <taxon>Rhodobacterales</taxon>
        <taxon>Paracoccaceae</taxon>
        <taxon>Limimaricola</taxon>
    </lineage>
</organism>
<reference evidence="1" key="1">
    <citation type="journal article" date="2013" name="Genome Announc.">
        <title>Draft Genome Sequence of Loktanella cinnabarina LL-001T, Isolated from Deep-Sea Floor Sediment.</title>
        <authorList>
            <person name="Nishi S."/>
            <person name="Tsubouchi T."/>
            <person name="Takaki Y."/>
            <person name="Koyanagi R."/>
            <person name="Satoh N."/>
            <person name="Maruyama T."/>
            <person name="Hatada Y."/>
        </authorList>
    </citation>
    <scope>NUCLEOTIDE SEQUENCE [LARGE SCALE GENOMIC DNA]</scope>
    <source>
        <strain evidence="1">LL-001</strain>
    </source>
</reference>
<evidence type="ECO:0000313" key="2">
    <source>
        <dbReference type="Proteomes" id="UP000016566"/>
    </source>
</evidence>